<evidence type="ECO:0000313" key="1">
    <source>
        <dbReference type="EMBL" id="MBW4546879.1"/>
    </source>
</evidence>
<proteinExistence type="predicted"/>
<sequence>MTGLDFSIWRELGVANATAIFGCFSESELAATLTKVFPDAIALLEVLLIKLERLTKSIN</sequence>
<accession>A0A951PQF0</accession>
<protein>
    <submittedName>
        <fullName evidence="1">Uncharacterized protein</fullName>
    </submittedName>
</protein>
<reference evidence="1" key="2">
    <citation type="journal article" date="2022" name="Microbiol. Resour. Announc.">
        <title>Metagenome Sequencing to Explore Phylogenomics of Terrestrial Cyanobacteria.</title>
        <authorList>
            <person name="Ward R.D."/>
            <person name="Stajich J.E."/>
            <person name="Johansen J.R."/>
            <person name="Huntemann M."/>
            <person name="Clum A."/>
            <person name="Foster B."/>
            <person name="Foster B."/>
            <person name="Roux S."/>
            <person name="Palaniappan K."/>
            <person name="Varghese N."/>
            <person name="Mukherjee S."/>
            <person name="Reddy T.B.K."/>
            <person name="Daum C."/>
            <person name="Copeland A."/>
            <person name="Chen I.A."/>
            <person name="Ivanova N.N."/>
            <person name="Kyrpides N.C."/>
            <person name="Shapiro N."/>
            <person name="Eloe-Fadrosh E.A."/>
            <person name="Pietrasiak N."/>
        </authorList>
    </citation>
    <scope>NUCLEOTIDE SEQUENCE</scope>
    <source>
        <strain evidence="1">CPER-KK1</strain>
    </source>
</reference>
<organism evidence="1 2">
    <name type="scientific">Symplocastrum torsivum CPER-KK1</name>
    <dbReference type="NCBI Taxonomy" id="450513"/>
    <lineage>
        <taxon>Bacteria</taxon>
        <taxon>Bacillati</taxon>
        <taxon>Cyanobacteriota</taxon>
        <taxon>Cyanophyceae</taxon>
        <taxon>Oscillatoriophycideae</taxon>
        <taxon>Oscillatoriales</taxon>
        <taxon>Microcoleaceae</taxon>
        <taxon>Symplocastrum</taxon>
    </lineage>
</organism>
<comment type="caution">
    <text evidence="1">The sequence shown here is derived from an EMBL/GenBank/DDBJ whole genome shotgun (WGS) entry which is preliminary data.</text>
</comment>
<evidence type="ECO:0000313" key="2">
    <source>
        <dbReference type="Proteomes" id="UP000753908"/>
    </source>
</evidence>
<dbReference type="AlphaFoldDB" id="A0A951PQF0"/>
<gene>
    <name evidence="1" type="ORF">KME25_20910</name>
</gene>
<name>A0A951PQF0_9CYAN</name>
<dbReference type="Proteomes" id="UP000753908">
    <property type="component" value="Unassembled WGS sequence"/>
</dbReference>
<dbReference type="EMBL" id="JAHHIF010000031">
    <property type="protein sequence ID" value="MBW4546879.1"/>
    <property type="molecule type" value="Genomic_DNA"/>
</dbReference>
<reference evidence="1" key="1">
    <citation type="submission" date="2021-05" db="EMBL/GenBank/DDBJ databases">
        <authorList>
            <person name="Pietrasiak N."/>
            <person name="Ward R."/>
            <person name="Stajich J.E."/>
            <person name="Kurbessoian T."/>
        </authorList>
    </citation>
    <scope>NUCLEOTIDE SEQUENCE</scope>
    <source>
        <strain evidence="1">CPER-KK1</strain>
    </source>
</reference>